<organism evidence="1 2">
    <name type="scientific">Ambispora leptoticha</name>
    <dbReference type="NCBI Taxonomy" id="144679"/>
    <lineage>
        <taxon>Eukaryota</taxon>
        <taxon>Fungi</taxon>
        <taxon>Fungi incertae sedis</taxon>
        <taxon>Mucoromycota</taxon>
        <taxon>Glomeromycotina</taxon>
        <taxon>Glomeromycetes</taxon>
        <taxon>Archaeosporales</taxon>
        <taxon>Ambisporaceae</taxon>
        <taxon>Ambispora</taxon>
    </lineage>
</organism>
<name>A0A9N8Z767_9GLOM</name>
<keyword evidence="2" id="KW-1185">Reference proteome</keyword>
<gene>
    <name evidence="1" type="ORF">ALEPTO_LOCUS2141</name>
</gene>
<comment type="caution">
    <text evidence="1">The sequence shown here is derived from an EMBL/GenBank/DDBJ whole genome shotgun (WGS) entry which is preliminary data.</text>
</comment>
<evidence type="ECO:0000313" key="2">
    <source>
        <dbReference type="Proteomes" id="UP000789508"/>
    </source>
</evidence>
<dbReference type="AlphaFoldDB" id="A0A9N8Z767"/>
<proteinExistence type="predicted"/>
<sequence>MPELDILPLIHCTPEDNKSMWKKLIYRTMDRNAYSALQMEQWEEDARFLHQPLYFRGQTSSNPAVYKTCKNIYRRPGVRSERLLDIACDEAIPM</sequence>
<feature type="non-terminal residue" evidence="1">
    <location>
        <position position="94"/>
    </location>
</feature>
<evidence type="ECO:0000313" key="1">
    <source>
        <dbReference type="EMBL" id="CAG8473794.1"/>
    </source>
</evidence>
<protein>
    <submittedName>
        <fullName evidence="1">6466_t:CDS:1</fullName>
    </submittedName>
</protein>
<dbReference type="Proteomes" id="UP000789508">
    <property type="component" value="Unassembled WGS sequence"/>
</dbReference>
<dbReference type="EMBL" id="CAJVPS010000289">
    <property type="protein sequence ID" value="CAG8473794.1"/>
    <property type="molecule type" value="Genomic_DNA"/>
</dbReference>
<accession>A0A9N8Z767</accession>
<reference evidence="1" key="1">
    <citation type="submission" date="2021-06" db="EMBL/GenBank/DDBJ databases">
        <authorList>
            <person name="Kallberg Y."/>
            <person name="Tangrot J."/>
            <person name="Rosling A."/>
        </authorList>
    </citation>
    <scope>NUCLEOTIDE SEQUENCE</scope>
    <source>
        <strain evidence="1">FL130A</strain>
    </source>
</reference>